<evidence type="ECO:0000313" key="3">
    <source>
        <dbReference type="Proteomes" id="UP001498421"/>
    </source>
</evidence>
<protein>
    <recommendedName>
        <fullName evidence="1">Protein kinase domain-containing protein</fullName>
    </recommendedName>
</protein>
<keyword evidence="3" id="KW-1185">Reference proteome</keyword>
<proteinExistence type="predicted"/>
<dbReference type="Pfam" id="PF00069">
    <property type="entry name" value="Pkinase"/>
    <property type="match status" value="1"/>
</dbReference>
<dbReference type="Gene3D" id="1.10.510.10">
    <property type="entry name" value="Transferase(Phosphotransferase) domain 1"/>
    <property type="match status" value="1"/>
</dbReference>
<dbReference type="EMBL" id="JAZAVK010000146">
    <property type="protein sequence ID" value="KAK7419695.1"/>
    <property type="molecule type" value="Genomic_DNA"/>
</dbReference>
<sequence>MTSDFNINLADMAAKVDLGDNHGDKQRRQHSDTFKEWISNNTGASNDDVPPLVGDEIPMFLTPPQAVSPSSVQQRLRDAMVPAKVLGGNESRPFLPMSKAREIITADVVKRFLPDPDLQAQVVDRSLMVFSILAFIGKAKHISSFIAGGVSDSHLPFRPVQSKMNKSTHIQSDSRPDILFEPYLGLDQTTLVAFLKSRWAFCPYHFSGPDPHTSKAPFDDLGRDTILPFTRVERFNSGSFGTVHRVQILEEYCNLPVPKKRPHYFAVKELHNMDSQNWSREMEVLQSLNAEAHPNIIRLLSAYKLGGKMHLLFDWADSDLGMFWRLNPEPKLDKALSRWMSREMLGLLDGLSLLHGCTKDDSPRRWFGRHGDIKPSNILVFKANTDGHLSQHQDSVLKIADFGLASFHKVDAETHMSPTKHTPAYRAPELHLKPQENSSSYDIWSLGCVFSEFITWYIGGCPALDQLASARADTVSDAPSFDAWFHLEKVNGGDQVARLKSRVEHFFGELRHHPHAADFTRDVLDMVQHMMLVVDPQKRSSSRDVYKTLAQMYKRLEDDELYSTPRCDCALPRAHGNWLADSKDDQCLEHDLLKMVYSKTSTQHSGKRKWLDIDGTTESNNNTSGAKKLSGAKFEKTSRWIEIHRLKEHIYRCHTPEAFRNPSLVCPRCLEGFESQALLMQHQRQEQCLIKATEIINGRLNLEQVNNLRSTKRKSELSDEEKWFEYYRILFPSHDLPSSPYHEDLTMSSINTLSTQSSTGMSEYRDYINRPLSEDKQQRIEAALAAKGIPPEYRKIMAASFRDLQCEDLQEFNQDKLNPTYDIPLDDNVLKINLAPEADIELFGPGEDINKYLEDWDNEVLNWTS</sequence>
<organism evidence="2 3">
    <name type="scientific">Neonectria magnoliae</name>
    <dbReference type="NCBI Taxonomy" id="2732573"/>
    <lineage>
        <taxon>Eukaryota</taxon>
        <taxon>Fungi</taxon>
        <taxon>Dikarya</taxon>
        <taxon>Ascomycota</taxon>
        <taxon>Pezizomycotina</taxon>
        <taxon>Sordariomycetes</taxon>
        <taxon>Hypocreomycetidae</taxon>
        <taxon>Hypocreales</taxon>
        <taxon>Nectriaceae</taxon>
        <taxon>Neonectria</taxon>
    </lineage>
</organism>
<gene>
    <name evidence="2" type="ORF">QQZ08_010782</name>
</gene>
<dbReference type="InterPro" id="IPR000719">
    <property type="entry name" value="Prot_kinase_dom"/>
</dbReference>
<accession>A0ABR1HEY6</accession>
<dbReference type="Proteomes" id="UP001498421">
    <property type="component" value="Unassembled WGS sequence"/>
</dbReference>
<name>A0ABR1HEY6_9HYPO</name>
<dbReference type="PANTHER" id="PTHR24359:SF1">
    <property type="entry name" value="INHIBITOR OF NUCLEAR FACTOR KAPPA-B KINASE EPSILON SUBUNIT HOMOLOG 1-RELATED"/>
    <property type="match status" value="1"/>
</dbReference>
<dbReference type="InterPro" id="IPR011009">
    <property type="entry name" value="Kinase-like_dom_sf"/>
</dbReference>
<reference evidence="2 3" key="1">
    <citation type="journal article" date="2025" name="Microbiol. Resour. Announc.">
        <title>Draft genome sequences for Neonectria magnoliae and Neonectria punicea, canker pathogens of Liriodendron tulipifera and Acer saccharum in West Virginia.</title>
        <authorList>
            <person name="Petronek H.M."/>
            <person name="Kasson M.T."/>
            <person name="Metheny A.M."/>
            <person name="Stauder C.M."/>
            <person name="Lovett B."/>
            <person name="Lynch S.C."/>
            <person name="Garnas J.R."/>
            <person name="Kasson L.R."/>
            <person name="Stajich J.E."/>
        </authorList>
    </citation>
    <scope>NUCLEOTIDE SEQUENCE [LARGE SCALE GENOMIC DNA]</scope>
    <source>
        <strain evidence="2 3">NRRL 64651</strain>
    </source>
</reference>
<dbReference type="PROSITE" id="PS50011">
    <property type="entry name" value="PROTEIN_KINASE_DOM"/>
    <property type="match status" value="1"/>
</dbReference>
<dbReference type="SUPFAM" id="SSF56112">
    <property type="entry name" value="Protein kinase-like (PK-like)"/>
    <property type="match status" value="1"/>
</dbReference>
<dbReference type="SMART" id="SM00220">
    <property type="entry name" value="S_TKc"/>
    <property type="match status" value="1"/>
</dbReference>
<evidence type="ECO:0000313" key="2">
    <source>
        <dbReference type="EMBL" id="KAK7419695.1"/>
    </source>
</evidence>
<comment type="caution">
    <text evidence="2">The sequence shown here is derived from an EMBL/GenBank/DDBJ whole genome shotgun (WGS) entry which is preliminary data.</text>
</comment>
<dbReference type="PANTHER" id="PTHR24359">
    <property type="entry name" value="SERINE/THREONINE-PROTEIN KINASE SBK1"/>
    <property type="match status" value="1"/>
</dbReference>
<dbReference type="Gene3D" id="3.30.200.20">
    <property type="entry name" value="Phosphorylase Kinase, domain 1"/>
    <property type="match status" value="1"/>
</dbReference>
<feature type="domain" description="Protein kinase" evidence="1">
    <location>
        <begin position="229"/>
        <end position="556"/>
    </location>
</feature>
<evidence type="ECO:0000259" key="1">
    <source>
        <dbReference type="PROSITE" id="PS50011"/>
    </source>
</evidence>